<gene>
    <name evidence="5" type="ORF">PQJ61_01235</name>
</gene>
<evidence type="ECO:0000259" key="4">
    <source>
        <dbReference type="Pfam" id="PF04151"/>
    </source>
</evidence>
<dbReference type="EMBL" id="JAQQAL010000006">
    <property type="protein sequence ID" value="MDC7225367.1"/>
    <property type="molecule type" value="Genomic_DNA"/>
</dbReference>
<dbReference type="Pfam" id="PF13365">
    <property type="entry name" value="Trypsin_2"/>
    <property type="match status" value="1"/>
</dbReference>
<proteinExistence type="predicted"/>
<dbReference type="PRINTS" id="PR00834">
    <property type="entry name" value="PROTEASES2C"/>
</dbReference>
<dbReference type="SUPFAM" id="SSF50494">
    <property type="entry name" value="Trypsin-like serine proteases"/>
    <property type="match status" value="1"/>
</dbReference>
<feature type="domain" description="Peptidase C-terminal archaeal/bacterial" evidence="4">
    <location>
        <begin position="50"/>
        <end position="123"/>
    </location>
</feature>
<sequence>MKLKIIPAVICLFILVSPLFAAKTGKTEELAAGAEKSSSIDLSADFGIPTRTFSVRVPKSAYGIRLSLDGAQADLDLFLNRSSKSENLTASDFVSEDDEYNETLFITRQSDTALETGLYYVSVVYQYDYLPMIDGKRVDEIDFTIKYEIITSDPETALTPGIPETIMLKPENGMFAVVSVDIPRTADNFRIDVFNTDADIDIFAATKTPAKSRDEAMYVSESMLGTESLIIGGYPQHKFITGRYYITLLDQLAKELPRELSVLVTLDTEAPELITDVPILPEPIDSFEAAMLSTVEIIAENGKGSGCILSRDGYTVTNWHVVEGSDGKPSEEIFAAVSLSTFKPPVELFQAELIDYDEELDLALLRINAGRYGQELSYNYEFPYFHLGDPDSLRISQPLGILGYPEVGGTGSRTSITFTSGIVSGFEAAPGCSLIKTDALIGSGNSGGAVINAYYELLGIPGYIMDINSDKMGYIYPVSCFPDDWIDMIEEANNR</sequence>
<evidence type="ECO:0000256" key="3">
    <source>
        <dbReference type="SAM" id="SignalP"/>
    </source>
</evidence>
<comment type="caution">
    <text evidence="5">The sequence shown here is derived from an EMBL/GenBank/DDBJ whole genome shotgun (WGS) entry which is preliminary data.</text>
</comment>
<dbReference type="AlphaFoldDB" id="A0AAJ1I9W5"/>
<dbReference type="InterPro" id="IPR051201">
    <property type="entry name" value="Chloro_Bact_Ser_Proteases"/>
</dbReference>
<evidence type="ECO:0000313" key="6">
    <source>
        <dbReference type="Proteomes" id="UP001221217"/>
    </source>
</evidence>
<dbReference type="PANTHER" id="PTHR43343">
    <property type="entry name" value="PEPTIDASE S12"/>
    <property type="match status" value="1"/>
</dbReference>
<evidence type="ECO:0000256" key="2">
    <source>
        <dbReference type="ARBA" id="ARBA00022801"/>
    </source>
</evidence>
<evidence type="ECO:0000313" key="5">
    <source>
        <dbReference type="EMBL" id="MDC7225367.1"/>
    </source>
</evidence>
<dbReference type="InterPro" id="IPR007280">
    <property type="entry name" value="Peptidase_C_arc/bac"/>
</dbReference>
<reference evidence="5 6" key="1">
    <citation type="submission" date="2022-12" db="EMBL/GenBank/DDBJ databases">
        <title>Metagenome assembled genome from gulf of manar.</title>
        <authorList>
            <person name="Kohli P."/>
            <person name="Pk S."/>
            <person name="Venkata Ramana C."/>
            <person name="Sasikala C."/>
        </authorList>
    </citation>
    <scope>NUCLEOTIDE SEQUENCE [LARGE SCALE GENOMIC DNA]</scope>
    <source>
        <strain evidence="5">JB008</strain>
    </source>
</reference>
<dbReference type="Pfam" id="PF04151">
    <property type="entry name" value="PPC"/>
    <property type="match status" value="1"/>
</dbReference>
<dbReference type="PANTHER" id="PTHR43343:SF3">
    <property type="entry name" value="PROTEASE DO-LIKE 8, CHLOROPLASTIC"/>
    <property type="match status" value="1"/>
</dbReference>
<protein>
    <submittedName>
        <fullName evidence="5">Trypsin-like peptidase domain-containing protein</fullName>
    </submittedName>
</protein>
<accession>A0AAJ1I9W5</accession>
<feature type="signal peptide" evidence="3">
    <location>
        <begin position="1"/>
        <end position="21"/>
    </location>
</feature>
<feature type="chain" id="PRO_5042597573" evidence="3">
    <location>
        <begin position="22"/>
        <end position="495"/>
    </location>
</feature>
<name>A0AAJ1I9W5_9SPIO</name>
<dbReference type="GO" id="GO:0004252">
    <property type="term" value="F:serine-type endopeptidase activity"/>
    <property type="evidence" value="ECO:0007669"/>
    <property type="project" value="InterPro"/>
</dbReference>
<dbReference type="InterPro" id="IPR001940">
    <property type="entry name" value="Peptidase_S1C"/>
</dbReference>
<dbReference type="Proteomes" id="UP001221217">
    <property type="component" value="Unassembled WGS sequence"/>
</dbReference>
<keyword evidence="2" id="KW-0378">Hydrolase</keyword>
<dbReference type="Gene3D" id="2.40.10.120">
    <property type="match status" value="1"/>
</dbReference>
<organism evidence="5 6">
    <name type="scientific">Candidatus Thalassospirochaeta sargassi</name>
    <dbReference type="NCBI Taxonomy" id="3119039"/>
    <lineage>
        <taxon>Bacteria</taxon>
        <taxon>Pseudomonadati</taxon>
        <taxon>Spirochaetota</taxon>
        <taxon>Spirochaetia</taxon>
        <taxon>Spirochaetales</taxon>
        <taxon>Spirochaetaceae</taxon>
        <taxon>Candidatus Thalassospirochaeta</taxon>
    </lineage>
</organism>
<keyword evidence="1" id="KW-0645">Protease</keyword>
<evidence type="ECO:0000256" key="1">
    <source>
        <dbReference type="ARBA" id="ARBA00022670"/>
    </source>
</evidence>
<keyword evidence="3" id="KW-0732">Signal</keyword>
<dbReference type="GO" id="GO:0006508">
    <property type="term" value="P:proteolysis"/>
    <property type="evidence" value="ECO:0007669"/>
    <property type="project" value="UniProtKB-KW"/>
</dbReference>
<dbReference type="InterPro" id="IPR009003">
    <property type="entry name" value="Peptidase_S1_PA"/>
</dbReference>